<evidence type="ECO:0000313" key="9">
    <source>
        <dbReference type="Proteomes" id="UP001455088"/>
    </source>
</evidence>
<proteinExistence type="predicted"/>
<protein>
    <submittedName>
        <fullName evidence="8">Mechanosensitive ion channel domain-containing protein</fullName>
    </submittedName>
</protein>
<dbReference type="InterPro" id="IPR010920">
    <property type="entry name" value="LSM_dom_sf"/>
</dbReference>
<evidence type="ECO:0000259" key="7">
    <source>
        <dbReference type="Pfam" id="PF00924"/>
    </source>
</evidence>
<name>A0ABU9JR55_9GAMM</name>
<feature type="transmembrane region" description="Helical" evidence="6">
    <location>
        <begin position="6"/>
        <end position="27"/>
    </location>
</feature>
<dbReference type="SUPFAM" id="SSF50182">
    <property type="entry name" value="Sm-like ribonucleoproteins"/>
    <property type="match status" value="1"/>
</dbReference>
<dbReference type="Gene3D" id="2.30.30.60">
    <property type="match status" value="1"/>
</dbReference>
<keyword evidence="4 6" id="KW-0472">Membrane</keyword>
<keyword evidence="2 6" id="KW-0812">Transmembrane</keyword>
<dbReference type="InterPro" id="IPR006685">
    <property type="entry name" value="MscS_channel_2nd"/>
</dbReference>
<feature type="transmembrane region" description="Helical" evidence="6">
    <location>
        <begin position="128"/>
        <end position="149"/>
    </location>
</feature>
<evidence type="ECO:0000256" key="5">
    <source>
        <dbReference type="SAM" id="MobiDB-lite"/>
    </source>
</evidence>
<evidence type="ECO:0000313" key="8">
    <source>
        <dbReference type="EMBL" id="MEL3954526.1"/>
    </source>
</evidence>
<keyword evidence="3 6" id="KW-1133">Transmembrane helix</keyword>
<dbReference type="Pfam" id="PF00924">
    <property type="entry name" value="MS_channel_2nd"/>
    <property type="match status" value="1"/>
</dbReference>
<feature type="transmembrane region" description="Helical" evidence="6">
    <location>
        <begin position="155"/>
        <end position="174"/>
    </location>
</feature>
<evidence type="ECO:0000256" key="4">
    <source>
        <dbReference type="ARBA" id="ARBA00023136"/>
    </source>
</evidence>
<dbReference type="EMBL" id="JBBYHY010000007">
    <property type="protein sequence ID" value="MEL3954526.1"/>
    <property type="molecule type" value="Genomic_DNA"/>
</dbReference>
<feature type="transmembrane region" description="Helical" evidence="6">
    <location>
        <begin position="77"/>
        <end position="99"/>
    </location>
</feature>
<evidence type="ECO:0000256" key="6">
    <source>
        <dbReference type="SAM" id="Phobius"/>
    </source>
</evidence>
<organism evidence="8 9">
    <name type="scientific">Stenotrophomonas bentonitica</name>
    <dbReference type="NCBI Taxonomy" id="1450134"/>
    <lineage>
        <taxon>Bacteria</taxon>
        <taxon>Pseudomonadati</taxon>
        <taxon>Pseudomonadota</taxon>
        <taxon>Gammaproteobacteria</taxon>
        <taxon>Lysobacterales</taxon>
        <taxon>Lysobacteraceae</taxon>
        <taxon>Stenotrophomonas</taxon>
    </lineage>
</organism>
<feature type="transmembrane region" description="Helical" evidence="6">
    <location>
        <begin position="47"/>
        <end position="65"/>
    </location>
</feature>
<sequence length="379" mass="42450">MDWQQAALYLWPISIALVIGITGWWLLMALTRRLKNRDYRRARIARVISRPLAFALPLLLLIPALEATPLHGRWLDQSLRLLHIGLTGCFIWLLVRAVAAGEQAILRDHPMEVADNLEARRIQTQTRVLSRVLMGAIILVGVSLILLTFPMVRQIGTALLASAGIIGLVAGIAAKPVFGNLIAGLQIALTQPIRLDDVVIVEGEWGRVEEINSSYVVVRIWDARRMVVPLTWFIEHPFQNWTRRSADLLGTAFLWLDYTAPIPAIRAELERICKGEALWDGQVCVTQVTETSEHTLQVRLLVSARNSGDAFDLRCIVRERMLDFLAREHPQALPRTRAELNQEVTPTRRPRSQPAEDVRSPGAEDGEPAILPDPGDASR</sequence>
<dbReference type="PANTHER" id="PTHR30566">
    <property type="entry name" value="YNAI-RELATED MECHANOSENSITIVE ION CHANNEL"/>
    <property type="match status" value="1"/>
</dbReference>
<evidence type="ECO:0000256" key="1">
    <source>
        <dbReference type="ARBA" id="ARBA00004370"/>
    </source>
</evidence>
<feature type="region of interest" description="Disordered" evidence="5">
    <location>
        <begin position="335"/>
        <end position="379"/>
    </location>
</feature>
<comment type="caution">
    <text evidence="8">The sequence shown here is derived from an EMBL/GenBank/DDBJ whole genome shotgun (WGS) entry which is preliminary data.</text>
</comment>
<dbReference type="InterPro" id="IPR023408">
    <property type="entry name" value="MscS_beta-dom_sf"/>
</dbReference>
<accession>A0ABU9JR55</accession>
<feature type="domain" description="Mechanosensitive ion channel MscS" evidence="7">
    <location>
        <begin position="177"/>
        <end position="243"/>
    </location>
</feature>
<evidence type="ECO:0000256" key="2">
    <source>
        <dbReference type="ARBA" id="ARBA00022692"/>
    </source>
</evidence>
<dbReference type="Gene3D" id="1.10.287.1260">
    <property type="match status" value="1"/>
</dbReference>
<comment type="subcellular location">
    <subcellularLocation>
        <location evidence="1">Membrane</location>
    </subcellularLocation>
</comment>
<gene>
    <name evidence="8" type="ORF">AAE039_13210</name>
</gene>
<dbReference type="Proteomes" id="UP001455088">
    <property type="component" value="Unassembled WGS sequence"/>
</dbReference>
<dbReference type="PANTHER" id="PTHR30566:SF25">
    <property type="entry name" value="INNER MEMBRANE PROTEIN"/>
    <property type="match status" value="1"/>
</dbReference>
<reference evidence="8 9" key="1">
    <citation type="submission" date="2024-04" db="EMBL/GenBank/DDBJ databases">
        <title>Bacterial endophytes with biocontrol capabilities against important plant pathogens.</title>
        <authorList>
            <person name="Alayande K.A."/>
        </authorList>
    </citation>
    <scope>NUCLEOTIDE SEQUENCE [LARGE SCALE GENOMIC DNA]</scope>
    <source>
        <strain evidence="8 9">KV22</strain>
    </source>
</reference>
<evidence type="ECO:0000256" key="3">
    <source>
        <dbReference type="ARBA" id="ARBA00022989"/>
    </source>
</evidence>
<keyword evidence="9" id="KW-1185">Reference proteome</keyword>